<evidence type="ECO:0000313" key="1">
    <source>
        <dbReference type="EMBL" id="BBX35913.1"/>
    </source>
</evidence>
<protein>
    <submittedName>
        <fullName evidence="1">Uncharacterized protein</fullName>
    </submittedName>
</protein>
<name>A0ABN5YCQ6_MYCME</name>
<dbReference type="EMBL" id="AP022567">
    <property type="protein sequence ID" value="BBX35913.1"/>
    <property type="molecule type" value="Genomic_DNA"/>
</dbReference>
<proteinExistence type="predicted"/>
<accession>A0ABN5YCQ6</accession>
<reference evidence="1 2" key="1">
    <citation type="journal article" date="2019" name="Emerg. Microbes Infect.">
        <title>Comprehensive subspecies identification of 175 nontuberculous mycobacteria species based on 7547 genomic profiles.</title>
        <authorList>
            <person name="Matsumoto Y."/>
            <person name="Kinjo T."/>
            <person name="Motooka D."/>
            <person name="Nabeya D."/>
            <person name="Jung N."/>
            <person name="Uechi K."/>
            <person name="Horii T."/>
            <person name="Iida T."/>
            <person name="Fujita J."/>
            <person name="Nakamura S."/>
        </authorList>
    </citation>
    <scope>NUCLEOTIDE SEQUENCE [LARGE SCALE GENOMIC DNA]</scope>
    <source>
        <strain evidence="1 2">JCM 12375</strain>
    </source>
</reference>
<gene>
    <name evidence="1" type="ORF">MMAGJ_51950</name>
</gene>
<evidence type="ECO:0000313" key="2">
    <source>
        <dbReference type="Proteomes" id="UP000465622"/>
    </source>
</evidence>
<keyword evidence="2" id="KW-1185">Reference proteome</keyword>
<organism evidence="1 2">
    <name type="scientific">Mycolicibacterium mageritense</name>
    <name type="common">Mycobacterium mageritense</name>
    <dbReference type="NCBI Taxonomy" id="53462"/>
    <lineage>
        <taxon>Bacteria</taxon>
        <taxon>Bacillati</taxon>
        <taxon>Actinomycetota</taxon>
        <taxon>Actinomycetes</taxon>
        <taxon>Mycobacteriales</taxon>
        <taxon>Mycobacteriaceae</taxon>
        <taxon>Mycolicibacterium</taxon>
    </lineage>
</organism>
<dbReference type="Proteomes" id="UP000465622">
    <property type="component" value="Chromosome"/>
</dbReference>
<sequence length="107" mass="11457">MFDREIDMVERDGAGGIALGDIGENNALPVGEAARVGGAHRIGQLPDGVRGHFWVSDLHATGCRVRSPSIGYMHDVSIAPRYNCVRGASNNAISQPFSPTSAVRRNR</sequence>